<dbReference type="Gene3D" id="1.10.510.10">
    <property type="entry name" value="Transferase(Phosphotransferase) domain 1"/>
    <property type="match status" value="1"/>
</dbReference>
<dbReference type="InterPro" id="IPR051681">
    <property type="entry name" value="Ser/Thr_Kinases-Pseudokinases"/>
</dbReference>
<organism evidence="2 3">
    <name type="scientific">Ceratodon purpureus</name>
    <name type="common">Fire moss</name>
    <name type="synonym">Dicranum purpureum</name>
    <dbReference type="NCBI Taxonomy" id="3225"/>
    <lineage>
        <taxon>Eukaryota</taxon>
        <taxon>Viridiplantae</taxon>
        <taxon>Streptophyta</taxon>
        <taxon>Embryophyta</taxon>
        <taxon>Bryophyta</taxon>
        <taxon>Bryophytina</taxon>
        <taxon>Bryopsida</taxon>
        <taxon>Dicranidae</taxon>
        <taxon>Pseudoditrichales</taxon>
        <taxon>Ditrichaceae</taxon>
        <taxon>Ceratodon</taxon>
    </lineage>
</organism>
<dbReference type="Gene3D" id="3.30.200.20">
    <property type="entry name" value="Phosphorylase Kinase, domain 1"/>
    <property type="match status" value="1"/>
</dbReference>
<dbReference type="GO" id="GO:0005524">
    <property type="term" value="F:ATP binding"/>
    <property type="evidence" value="ECO:0007669"/>
    <property type="project" value="InterPro"/>
</dbReference>
<dbReference type="GO" id="GO:0004674">
    <property type="term" value="F:protein serine/threonine kinase activity"/>
    <property type="evidence" value="ECO:0007669"/>
    <property type="project" value="TreeGrafter"/>
</dbReference>
<dbReference type="EMBL" id="CM026422">
    <property type="protein sequence ID" value="KAG0586186.1"/>
    <property type="molecule type" value="Genomic_DNA"/>
</dbReference>
<dbReference type="SMART" id="SM00220">
    <property type="entry name" value="S_TKc"/>
    <property type="match status" value="1"/>
</dbReference>
<dbReference type="EMBL" id="CM026422">
    <property type="protein sequence ID" value="KAG0586189.1"/>
    <property type="molecule type" value="Genomic_DNA"/>
</dbReference>
<dbReference type="EMBL" id="CM026422">
    <property type="protein sequence ID" value="KAG0586184.1"/>
    <property type="molecule type" value="Genomic_DNA"/>
</dbReference>
<dbReference type="SUPFAM" id="SSF56112">
    <property type="entry name" value="Protein kinase-like (PK-like)"/>
    <property type="match status" value="1"/>
</dbReference>
<accession>A0A8T0ISU1</accession>
<reference evidence="2" key="1">
    <citation type="submission" date="2020-06" db="EMBL/GenBank/DDBJ databases">
        <title>WGS assembly of Ceratodon purpureus strain R40.</title>
        <authorList>
            <person name="Carey S.B."/>
            <person name="Jenkins J."/>
            <person name="Shu S."/>
            <person name="Lovell J.T."/>
            <person name="Sreedasyam A."/>
            <person name="Maumus F."/>
            <person name="Tiley G.P."/>
            <person name="Fernandez-Pozo N."/>
            <person name="Barry K."/>
            <person name="Chen C."/>
            <person name="Wang M."/>
            <person name="Lipzen A."/>
            <person name="Daum C."/>
            <person name="Saski C.A."/>
            <person name="Payton A.C."/>
            <person name="Mcbreen J.C."/>
            <person name="Conrad R.E."/>
            <person name="Kollar L.M."/>
            <person name="Olsson S."/>
            <person name="Huttunen S."/>
            <person name="Landis J.B."/>
            <person name="Wickett N.J."/>
            <person name="Johnson M.G."/>
            <person name="Rensing S.A."/>
            <person name="Grimwood J."/>
            <person name="Schmutz J."/>
            <person name="Mcdaniel S.F."/>
        </authorList>
    </citation>
    <scope>NUCLEOTIDE SEQUENCE</scope>
    <source>
        <strain evidence="2">R40</strain>
    </source>
</reference>
<dbReference type="InterPro" id="IPR011009">
    <property type="entry name" value="Kinase-like_dom_sf"/>
</dbReference>
<dbReference type="PROSITE" id="PS00108">
    <property type="entry name" value="PROTEIN_KINASE_ST"/>
    <property type="match status" value="1"/>
</dbReference>
<dbReference type="EMBL" id="CM026422">
    <property type="protein sequence ID" value="KAG0586190.1"/>
    <property type="molecule type" value="Genomic_DNA"/>
</dbReference>
<proteinExistence type="predicted"/>
<dbReference type="PANTHER" id="PTHR44329:SF260">
    <property type="entry name" value="PROTEIN KINASE DOMAIN-CONTAINING PROTEIN"/>
    <property type="match status" value="1"/>
</dbReference>
<feature type="domain" description="Protein kinase" evidence="1">
    <location>
        <begin position="85"/>
        <end position="355"/>
    </location>
</feature>
<dbReference type="InterPro" id="IPR001245">
    <property type="entry name" value="Ser-Thr/Tyr_kinase_cat_dom"/>
</dbReference>
<dbReference type="EMBL" id="CM026422">
    <property type="protein sequence ID" value="KAG0586187.1"/>
    <property type="molecule type" value="Genomic_DNA"/>
</dbReference>
<keyword evidence="3" id="KW-1185">Reference proteome</keyword>
<dbReference type="Proteomes" id="UP000822688">
    <property type="component" value="Chromosome 2"/>
</dbReference>
<evidence type="ECO:0000313" key="3">
    <source>
        <dbReference type="Proteomes" id="UP000822688"/>
    </source>
</evidence>
<protein>
    <recommendedName>
        <fullName evidence="1">Protein kinase domain-containing protein</fullName>
    </recommendedName>
</protein>
<dbReference type="InterPro" id="IPR000719">
    <property type="entry name" value="Prot_kinase_dom"/>
</dbReference>
<sequence>MEHEQRTPHSEPSSSTSAYCSTLEELELDVASSSVYTSDVEGAKEELISSRLWTSIDFTSDSSDIEGYVRVLPEKTVYKYPIDQIKLLEKIGEGGQGTIYTAKIDKRRYGHDDDDDDSVCVVKLYKGRRFGEWPEAAFGLHLAARFICKFYGYCLEGDLFYLVMTKYDCSLRDVLDKQMNQDDSIKGKCPLPDVIALQMIIQIAIGMWFLHDNNVIHRDLKADNIFVETSSSGVPVDAYIGDFDVASYVVGTSFWRAPEVLQALKDGKRPIFTPKSDVYSYAMTCYEILTGGVPLEGVRFSDYDAVLQHGKRPKLPSDLNPKLKDFLGRCWHQDPEARPTSKEIVAQLTELHKELITGSEVVSRHFDEMLLDGRSSLEASPEANLLELKTLLQAILVKYNQPDYLVLLMEVVADIEQYQSTFGLRSMKEHPVLPCYRDSIARLKMFDTLVWKYDVFRRVSKFIIEEFEMSRLCDSIIEAISEGAGPVRPPHPFPVEDVECLTDFLAWMEEREARELLPEQRRLKDFKDLDEDALGLILLNPSEYTSHMRCGRSGQVLSTSDLTLKGHFWVLGGYPELDLSFFCIWAS</sequence>
<dbReference type="EMBL" id="CM026422">
    <property type="protein sequence ID" value="KAG0586185.1"/>
    <property type="molecule type" value="Genomic_DNA"/>
</dbReference>
<dbReference type="AlphaFoldDB" id="A0A8T0ISU1"/>
<dbReference type="PANTHER" id="PTHR44329">
    <property type="entry name" value="SERINE/THREONINE-PROTEIN KINASE TNNI3K-RELATED"/>
    <property type="match status" value="1"/>
</dbReference>
<comment type="caution">
    <text evidence="2">The sequence shown here is derived from an EMBL/GenBank/DDBJ whole genome shotgun (WGS) entry which is preliminary data.</text>
</comment>
<dbReference type="PROSITE" id="PS50011">
    <property type="entry name" value="PROTEIN_KINASE_DOM"/>
    <property type="match status" value="1"/>
</dbReference>
<gene>
    <name evidence="2" type="ORF">KC19_2G071000</name>
</gene>
<dbReference type="EMBL" id="CM026422">
    <property type="protein sequence ID" value="KAG0586188.1"/>
    <property type="molecule type" value="Genomic_DNA"/>
</dbReference>
<evidence type="ECO:0000259" key="1">
    <source>
        <dbReference type="PROSITE" id="PS50011"/>
    </source>
</evidence>
<dbReference type="Pfam" id="PF07714">
    <property type="entry name" value="PK_Tyr_Ser-Thr"/>
    <property type="match status" value="1"/>
</dbReference>
<name>A0A8T0ISU1_CERPU</name>
<evidence type="ECO:0000313" key="2">
    <source>
        <dbReference type="EMBL" id="KAG0586187.1"/>
    </source>
</evidence>
<dbReference type="InterPro" id="IPR008271">
    <property type="entry name" value="Ser/Thr_kinase_AS"/>
</dbReference>